<comment type="function">
    <text evidence="9">Digests double-stranded RNA. Involved in the processing of primary rRNA transcript to yield the immediate precursors to the large and small rRNAs (23S and 16S). Processes some mRNAs, and tRNAs when they are encoded in the rRNA operon. Processes pre-crRNA and tracrRNA of type II CRISPR loci if present in the organism.</text>
</comment>
<dbReference type="PROSITE" id="PS50137">
    <property type="entry name" value="DS_RBD"/>
    <property type="match status" value="1"/>
</dbReference>
<dbReference type="EMBL" id="RAQM01000006">
    <property type="protein sequence ID" value="RKF04942.1"/>
    <property type="molecule type" value="Genomic_DNA"/>
</dbReference>
<accession>A0A420E4E3</accession>
<keyword evidence="8 9" id="KW-0694">RNA-binding</keyword>
<reference evidence="12 13" key="1">
    <citation type="submission" date="2018-09" db="EMBL/GenBank/DDBJ databases">
        <title>Genomic Encyclopedia of Archaeal and Bacterial Type Strains, Phase II (KMG-II): from individual species to whole genera.</title>
        <authorList>
            <person name="Goeker M."/>
        </authorList>
    </citation>
    <scope>NUCLEOTIDE SEQUENCE [LARGE SCALE GENOMIC DNA]</scope>
    <source>
        <strain evidence="12 13">DSM 16505</strain>
    </source>
</reference>
<dbReference type="PANTHER" id="PTHR11207:SF0">
    <property type="entry name" value="RIBONUCLEASE 3"/>
    <property type="match status" value="1"/>
</dbReference>
<dbReference type="SUPFAM" id="SSF69065">
    <property type="entry name" value="RNase III domain-like"/>
    <property type="match status" value="1"/>
</dbReference>
<dbReference type="RefSeq" id="WP_120185750.1">
    <property type="nucleotide sequence ID" value="NZ_RAQM01000006.1"/>
</dbReference>
<proteinExistence type="inferred from homology"/>
<dbReference type="SUPFAM" id="SSF54768">
    <property type="entry name" value="dsRNA-binding domain-like"/>
    <property type="match status" value="1"/>
</dbReference>
<comment type="catalytic activity">
    <reaction evidence="1 9">
        <text>Endonucleolytic cleavage to 5'-phosphomonoester.</text>
        <dbReference type="EC" id="3.1.26.3"/>
    </reaction>
</comment>
<keyword evidence="9" id="KW-0460">Magnesium</keyword>
<dbReference type="InterPro" id="IPR011907">
    <property type="entry name" value="RNase_III"/>
</dbReference>
<dbReference type="SMART" id="SM00358">
    <property type="entry name" value="DSRM"/>
    <property type="match status" value="1"/>
</dbReference>
<dbReference type="InterPro" id="IPR014720">
    <property type="entry name" value="dsRBD_dom"/>
</dbReference>
<dbReference type="InterPro" id="IPR000999">
    <property type="entry name" value="RNase_III_dom"/>
</dbReference>
<dbReference type="Gene3D" id="3.30.160.20">
    <property type="match status" value="1"/>
</dbReference>
<dbReference type="Proteomes" id="UP000285780">
    <property type="component" value="Unassembled WGS sequence"/>
</dbReference>
<evidence type="ECO:0000256" key="9">
    <source>
        <dbReference type="HAMAP-Rule" id="MF_00104"/>
    </source>
</evidence>
<dbReference type="Pfam" id="PF14622">
    <property type="entry name" value="Ribonucleas_3_3"/>
    <property type="match status" value="1"/>
</dbReference>
<dbReference type="CDD" id="cd00593">
    <property type="entry name" value="RIBOc"/>
    <property type="match status" value="1"/>
</dbReference>
<feature type="domain" description="DRBM" evidence="10">
    <location>
        <begin position="172"/>
        <end position="240"/>
    </location>
</feature>
<dbReference type="FunFam" id="1.10.1520.10:FF:000001">
    <property type="entry name" value="Ribonuclease 3"/>
    <property type="match status" value="1"/>
</dbReference>
<evidence type="ECO:0000256" key="6">
    <source>
        <dbReference type="ARBA" id="ARBA00022759"/>
    </source>
</evidence>
<evidence type="ECO:0000256" key="3">
    <source>
        <dbReference type="ARBA" id="ARBA00022552"/>
    </source>
</evidence>
<keyword evidence="9" id="KW-0479">Metal-binding</keyword>
<keyword evidence="9" id="KW-0963">Cytoplasm</keyword>
<feature type="domain" description="RNase III" evidence="11">
    <location>
        <begin position="19"/>
        <end position="144"/>
    </location>
</feature>
<dbReference type="EC" id="3.1.26.3" evidence="9"/>
<keyword evidence="4 9" id="KW-0507">mRNA processing</keyword>
<dbReference type="HAMAP" id="MF_00104">
    <property type="entry name" value="RNase_III"/>
    <property type="match status" value="1"/>
</dbReference>
<dbReference type="InterPro" id="IPR036389">
    <property type="entry name" value="RNase_III_sf"/>
</dbReference>
<sequence>MNFLRRIVKPQNKEDENFYYELKELLNFKPIKLSLYKKAFTHRSLKLVDSKGNPVNYERLEFLGDAILGTVIASYLFKKVPDGDEGYLTQMRSKVVSREHLNDLGKDLDLIKFVKSNISKEHVSNNIHGNIFEALIGAIYLDRGYNYCHQFIYEQVIMPYVDIERLEGKISSYKGFVIEWCQKQKKKYKFESYEDSGNQNKKHFSVRVSIDGNIIAKGRATSKKKAEEIAAKRVYYAMQSQMLNP</sequence>
<dbReference type="Gene3D" id="1.10.1520.10">
    <property type="entry name" value="Ribonuclease III domain"/>
    <property type="match status" value="1"/>
</dbReference>
<dbReference type="CDD" id="cd10845">
    <property type="entry name" value="DSRM_RNAse_III_family"/>
    <property type="match status" value="1"/>
</dbReference>
<evidence type="ECO:0000313" key="12">
    <source>
        <dbReference type="EMBL" id="RKF04942.1"/>
    </source>
</evidence>
<evidence type="ECO:0000313" key="13">
    <source>
        <dbReference type="Proteomes" id="UP000285780"/>
    </source>
</evidence>
<keyword evidence="9" id="KW-0699">rRNA-binding</keyword>
<evidence type="ECO:0000256" key="1">
    <source>
        <dbReference type="ARBA" id="ARBA00000109"/>
    </source>
</evidence>
<dbReference type="GO" id="GO:0004525">
    <property type="term" value="F:ribonuclease III activity"/>
    <property type="evidence" value="ECO:0007669"/>
    <property type="project" value="UniProtKB-UniRule"/>
</dbReference>
<feature type="active site" evidence="9">
    <location>
        <position position="65"/>
    </location>
</feature>
<feature type="binding site" evidence="9">
    <location>
        <position position="61"/>
    </location>
    <ligand>
        <name>Mg(2+)</name>
        <dbReference type="ChEBI" id="CHEBI:18420"/>
    </ligand>
</feature>
<dbReference type="SMART" id="SM00535">
    <property type="entry name" value="RIBOc"/>
    <property type="match status" value="1"/>
</dbReference>
<evidence type="ECO:0000259" key="11">
    <source>
        <dbReference type="PROSITE" id="PS50142"/>
    </source>
</evidence>
<dbReference type="GO" id="GO:0046872">
    <property type="term" value="F:metal ion binding"/>
    <property type="evidence" value="ECO:0007669"/>
    <property type="project" value="UniProtKB-KW"/>
</dbReference>
<comment type="similarity">
    <text evidence="2">Belongs to the ribonuclease III family.</text>
</comment>
<dbReference type="AlphaFoldDB" id="A0A420E4E3"/>
<feature type="active site" evidence="9">
    <location>
        <position position="133"/>
    </location>
</feature>
<dbReference type="GO" id="GO:0006397">
    <property type="term" value="P:mRNA processing"/>
    <property type="evidence" value="ECO:0007669"/>
    <property type="project" value="UniProtKB-UniRule"/>
</dbReference>
<dbReference type="GO" id="GO:0005737">
    <property type="term" value="C:cytoplasm"/>
    <property type="evidence" value="ECO:0007669"/>
    <property type="project" value="UniProtKB-SubCell"/>
</dbReference>
<name>A0A420E4E3_9FLAO</name>
<keyword evidence="7 9" id="KW-0378">Hydrolase</keyword>
<keyword evidence="9" id="KW-0819">tRNA processing</keyword>
<feature type="binding site" evidence="9">
    <location>
        <position position="130"/>
    </location>
    <ligand>
        <name>Mg(2+)</name>
        <dbReference type="ChEBI" id="CHEBI:18420"/>
    </ligand>
</feature>
<dbReference type="GO" id="GO:0010468">
    <property type="term" value="P:regulation of gene expression"/>
    <property type="evidence" value="ECO:0007669"/>
    <property type="project" value="TreeGrafter"/>
</dbReference>
<dbReference type="GO" id="GO:0008033">
    <property type="term" value="P:tRNA processing"/>
    <property type="evidence" value="ECO:0007669"/>
    <property type="project" value="UniProtKB-KW"/>
</dbReference>
<dbReference type="PROSITE" id="PS50142">
    <property type="entry name" value="RNASE_3_2"/>
    <property type="match status" value="1"/>
</dbReference>
<protein>
    <recommendedName>
        <fullName evidence="9">Ribonuclease 3</fullName>
        <ecNumber evidence="9">3.1.26.3</ecNumber>
    </recommendedName>
    <alternativeName>
        <fullName evidence="9">Ribonuclease III</fullName>
        <shortName evidence="9">RNase III</shortName>
    </alternativeName>
</protein>
<dbReference type="GO" id="GO:0003725">
    <property type="term" value="F:double-stranded RNA binding"/>
    <property type="evidence" value="ECO:0007669"/>
    <property type="project" value="TreeGrafter"/>
</dbReference>
<keyword evidence="5 9" id="KW-0540">Nuclease</keyword>
<evidence type="ECO:0000256" key="4">
    <source>
        <dbReference type="ARBA" id="ARBA00022664"/>
    </source>
</evidence>
<dbReference type="GO" id="GO:0006364">
    <property type="term" value="P:rRNA processing"/>
    <property type="evidence" value="ECO:0007669"/>
    <property type="project" value="UniProtKB-UniRule"/>
</dbReference>
<dbReference type="PROSITE" id="PS00517">
    <property type="entry name" value="RNASE_3_1"/>
    <property type="match status" value="1"/>
</dbReference>
<comment type="cofactor">
    <cofactor evidence="9">
        <name>Mg(2+)</name>
        <dbReference type="ChEBI" id="CHEBI:18420"/>
    </cofactor>
</comment>
<dbReference type="Pfam" id="PF00035">
    <property type="entry name" value="dsrm"/>
    <property type="match status" value="1"/>
</dbReference>
<keyword evidence="13" id="KW-1185">Reference proteome</keyword>
<keyword evidence="3 9" id="KW-0698">rRNA processing</keyword>
<evidence type="ECO:0000256" key="7">
    <source>
        <dbReference type="ARBA" id="ARBA00022801"/>
    </source>
</evidence>
<gene>
    <name evidence="9" type="primary">rnc</name>
    <name evidence="12" type="ORF">C8N26_0336</name>
</gene>
<feature type="binding site" evidence="9">
    <location>
        <position position="133"/>
    </location>
    <ligand>
        <name>Mg(2+)</name>
        <dbReference type="ChEBI" id="CHEBI:18420"/>
    </ligand>
</feature>
<evidence type="ECO:0000256" key="8">
    <source>
        <dbReference type="ARBA" id="ARBA00022884"/>
    </source>
</evidence>
<dbReference type="NCBIfam" id="TIGR02191">
    <property type="entry name" value="RNaseIII"/>
    <property type="match status" value="1"/>
</dbReference>
<evidence type="ECO:0000259" key="10">
    <source>
        <dbReference type="PROSITE" id="PS50137"/>
    </source>
</evidence>
<organism evidence="12 13">
    <name type="scientific">Tenacibaculum lutimaris</name>
    <dbReference type="NCBI Taxonomy" id="285258"/>
    <lineage>
        <taxon>Bacteria</taxon>
        <taxon>Pseudomonadati</taxon>
        <taxon>Bacteroidota</taxon>
        <taxon>Flavobacteriia</taxon>
        <taxon>Flavobacteriales</taxon>
        <taxon>Flavobacteriaceae</taxon>
        <taxon>Tenacibaculum</taxon>
    </lineage>
</organism>
<comment type="subunit">
    <text evidence="9">Homodimer.</text>
</comment>
<dbReference type="GO" id="GO:0019843">
    <property type="term" value="F:rRNA binding"/>
    <property type="evidence" value="ECO:0007669"/>
    <property type="project" value="UniProtKB-KW"/>
</dbReference>
<evidence type="ECO:0000256" key="2">
    <source>
        <dbReference type="ARBA" id="ARBA00010183"/>
    </source>
</evidence>
<keyword evidence="6 9" id="KW-0255">Endonuclease</keyword>
<comment type="caution">
    <text evidence="12">The sequence shown here is derived from an EMBL/GenBank/DDBJ whole genome shotgun (WGS) entry which is preliminary data.</text>
</comment>
<comment type="subcellular location">
    <subcellularLocation>
        <location evidence="9">Cytoplasm</location>
    </subcellularLocation>
</comment>
<dbReference type="PANTHER" id="PTHR11207">
    <property type="entry name" value="RIBONUCLEASE III"/>
    <property type="match status" value="1"/>
</dbReference>
<evidence type="ECO:0000256" key="5">
    <source>
        <dbReference type="ARBA" id="ARBA00022722"/>
    </source>
</evidence>